<dbReference type="InterPro" id="IPR043128">
    <property type="entry name" value="Rev_trsase/Diguanyl_cyclase"/>
</dbReference>
<dbReference type="Pfam" id="PF00990">
    <property type="entry name" value="GGDEF"/>
    <property type="match status" value="1"/>
</dbReference>
<dbReference type="CDD" id="cd01948">
    <property type="entry name" value="EAL"/>
    <property type="match status" value="1"/>
</dbReference>
<evidence type="ECO:0000259" key="3">
    <source>
        <dbReference type="PROSITE" id="PS50883"/>
    </source>
</evidence>
<dbReference type="CDD" id="cd00130">
    <property type="entry name" value="PAS"/>
    <property type="match status" value="1"/>
</dbReference>
<reference evidence="5 6" key="1">
    <citation type="journal article" date="2021" name="Int. J. Syst. Evol. Microbiol.">
        <title>Pseudomonas piscium sp. nov., Pseudomonas pisciculturae sp. nov., Pseudomonas mucoides sp. nov. and Pseudomonas neuropathica sp. nov. isolated from rainbow trout.</title>
        <authorList>
            <person name="Duman M."/>
            <person name="Mulet M."/>
            <person name="Altun S."/>
            <person name="Saticioglu I.B."/>
            <person name="Gomila M."/>
            <person name="Lalucat J."/>
            <person name="Garcia-Valdes E."/>
        </authorList>
    </citation>
    <scope>NUCLEOTIDE SEQUENCE [LARGE SCALE GENOMIC DNA]</scope>
    <source>
        <strain evidence="5 6">LMG 28632</strain>
    </source>
</reference>
<dbReference type="SMART" id="SM00091">
    <property type="entry name" value="PAS"/>
    <property type="match status" value="1"/>
</dbReference>
<dbReference type="SMART" id="SM00052">
    <property type="entry name" value="EAL"/>
    <property type="match status" value="1"/>
</dbReference>
<comment type="caution">
    <text evidence="5">The sequence shown here is derived from an EMBL/GenBank/DDBJ whole genome shotgun (WGS) entry which is preliminary data.</text>
</comment>
<evidence type="ECO:0000313" key="5">
    <source>
        <dbReference type="EMBL" id="MBN3965721.1"/>
    </source>
</evidence>
<dbReference type="SUPFAM" id="SSF55785">
    <property type="entry name" value="PYP-like sensor domain (PAS domain)"/>
    <property type="match status" value="1"/>
</dbReference>
<feature type="domain" description="PAC" evidence="2">
    <location>
        <begin position="210"/>
        <end position="262"/>
    </location>
</feature>
<dbReference type="InterPro" id="IPR029787">
    <property type="entry name" value="Nucleotide_cyclase"/>
</dbReference>
<dbReference type="PANTHER" id="PTHR44757">
    <property type="entry name" value="DIGUANYLATE CYCLASE DGCP"/>
    <property type="match status" value="1"/>
</dbReference>
<feature type="domain" description="PAS" evidence="1">
    <location>
        <begin position="132"/>
        <end position="205"/>
    </location>
</feature>
<dbReference type="InterPro" id="IPR000014">
    <property type="entry name" value="PAS"/>
</dbReference>
<gene>
    <name evidence="5" type="ORF">IMW75_10540</name>
</gene>
<dbReference type="EMBL" id="JADEVO010000012">
    <property type="protein sequence ID" value="MBN3965721.1"/>
    <property type="molecule type" value="Genomic_DNA"/>
</dbReference>
<dbReference type="NCBIfam" id="TIGR00229">
    <property type="entry name" value="sensory_box"/>
    <property type="match status" value="1"/>
</dbReference>
<evidence type="ECO:0000259" key="1">
    <source>
        <dbReference type="PROSITE" id="PS50112"/>
    </source>
</evidence>
<dbReference type="PROSITE" id="PS50112">
    <property type="entry name" value="PAS"/>
    <property type="match status" value="1"/>
</dbReference>
<dbReference type="CDD" id="cd01949">
    <property type="entry name" value="GGDEF"/>
    <property type="match status" value="1"/>
</dbReference>
<dbReference type="PROSITE" id="PS50887">
    <property type="entry name" value="GGDEF"/>
    <property type="match status" value="1"/>
</dbReference>
<dbReference type="SMART" id="SM00267">
    <property type="entry name" value="GGDEF"/>
    <property type="match status" value="1"/>
</dbReference>
<dbReference type="SUPFAM" id="SSF141868">
    <property type="entry name" value="EAL domain-like"/>
    <property type="match status" value="1"/>
</dbReference>
<proteinExistence type="predicted"/>
<dbReference type="Pfam" id="PF00563">
    <property type="entry name" value="EAL"/>
    <property type="match status" value="1"/>
</dbReference>
<keyword evidence="6" id="KW-1185">Reference proteome</keyword>
<dbReference type="RefSeq" id="WP_205892576.1">
    <property type="nucleotide sequence ID" value="NZ_JADEVO010000012.1"/>
</dbReference>
<name>A0ABS3AFI5_9PSED</name>
<dbReference type="SUPFAM" id="SSF55073">
    <property type="entry name" value="Nucleotide cyclase"/>
    <property type="match status" value="1"/>
</dbReference>
<dbReference type="NCBIfam" id="TIGR00254">
    <property type="entry name" value="GGDEF"/>
    <property type="match status" value="1"/>
</dbReference>
<dbReference type="Gene3D" id="3.20.20.450">
    <property type="entry name" value="EAL domain"/>
    <property type="match status" value="1"/>
</dbReference>
<dbReference type="InterPro" id="IPR000160">
    <property type="entry name" value="GGDEF_dom"/>
</dbReference>
<dbReference type="InterPro" id="IPR000700">
    <property type="entry name" value="PAS-assoc_C"/>
</dbReference>
<protein>
    <submittedName>
        <fullName evidence="5">EAL domain-containing protein</fullName>
    </submittedName>
</protein>
<dbReference type="Gene3D" id="3.30.450.20">
    <property type="entry name" value="PAS domain"/>
    <property type="match status" value="1"/>
</dbReference>
<dbReference type="Pfam" id="PF00989">
    <property type="entry name" value="PAS"/>
    <property type="match status" value="1"/>
</dbReference>
<dbReference type="Proteomes" id="UP000772591">
    <property type="component" value="Unassembled WGS sequence"/>
</dbReference>
<dbReference type="PROSITE" id="PS50883">
    <property type="entry name" value="EAL"/>
    <property type="match status" value="1"/>
</dbReference>
<dbReference type="InterPro" id="IPR001633">
    <property type="entry name" value="EAL_dom"/>
</dbReference>
<dbReference type="InterPro" id="IPR035919">
    <property type="entry name" value="EAL_sf"/>
</dbReference>
<dbReference type="PROSITE" id="PS50113">
    <property type="entry name" value="PAC"/>
    <property type="match status" value="1"/>
</dbReference>
<accession>A0ABS3AFI5</accession>
<feature type="domain" description="EAL" evidence="3">
    <location>
        <begin position="436"/>
        <end position="690"/>
    </location>
</feature>
<dbReference type="InterPro" id="IPR035965">
    <property type="entry name" value="PAS-like_dom_sf"/>
</dbReference>
<dbReference type="InterPro" id="IPR013767">
    <property type="entry name" value="PAS_fold"/>
</dbReference>
<evidence type="ECO:0000259" key="4">
    <source>
        <dbReference type="PROSITE" id="PS50887"/>
    </source>
</evidence>
<feature type="domain" description="GGDEF" evidence="4">
    <location>
        <begin position="294"/>
        <end position="427"/>
    </location>
</feature>
<dbReference type="Gene3D" id="3.30.70.270">
    <property type="match status" value="1"/>
</dbReference>
<dbReference type="PANTHER" id="PTHR44757:SF2">
    <property type="entry name" value="BIOFILM ARCHITECTURE MAINTENANCE PROTEIN MBAA"/>
    <property type="match status" value="1"/>
</dbReference>
<evidence type="ECO:0000313" key="6">
    <source>
        <dbReference type="Proteomes" id="UP000772591"/>
    </source>
</evidence>
<organism evidence="5 6">
    <name type="scientific">Pseudomonas gregormendelii</name>
    <dbReference type="NCBI Taxonomy" id="1628277"/>
    <lineage>
        <taxon>Bacteria</taxon>
        <taxon>Pseudomonadati</taxon>
        <taxon>Pseudomonadota</taxon>
        <taxon>Gammaproteobacteria</taxon>
        <taxon>Pseudomonadales</taxon>
        <taxon>Pseudomonadaceae</taxon>
        <taxon>Pseudomonas</taxon>
    </lineage>
</organism>
<evidence type="ECO:0000259" key="2">
    <source>
        <dbReference type="PROSITE" id="PS50113"/>
    </source>
</evidence>
<sequence length="700" mass="76611">MTTPVFILCETRENPSFVEQFADTGEDWLIKFFENPSAVVGHLKKHSADVIIVSMARRRFKDDAGFIRFYDAVSFTPILMSGREQQRSAAEAFVACGAQGFSSSDPKDRVAGVQIVRDLVLRFRLHGKMEGPAARAEVTLNAISDGVIGADTEGNVDFINPAAEVLTGWSKSQASGQPIENVMPIDIDNSLGYEPHPVQLALQKRSVVGLSAGAVLVKRDGSRVDIEDSAAPIFDYRGNLTGAVIVFHDVSAERAMRLKMTYLAHHDHLTQLPNRVLFQDRLEQAVRAARRYGQYLAIMFIDLDNFKHINDSLGHTVGDGVLVAVADALTRSVRASDTLSRQGGDEFVVLLPALQEDNDVETIAMKILQAISVGHLINEKTLYVSASIGISFFPSDAVNVEDLIKHADTALYDAKEKGRNRYQFFLPGMNDDAMERQLIEADLRRAISLEQFILHYQPKVDLSSGLITGVEALLRWPHPLHGMIAPSRFIGIAEDTKLIIPIGEWVVRAACQQIKRWGEQGLNNVCVAVNVSIAELSQTCYVDNILAIIEETGVPPAALQLELTESVLMSDLPSNRQVLSRLKAAGLSLAMDDFGTGYSSLAYLTQLPFDVLKIDQSFIRDVSSRADNAAVVAAILAMGKSLKLRVVAEGIENSLELGFLQSNGCQEGQGYLFSKPLSETQVTTFLLAGSVALPAMLECH</sequence>
<dbReference type="InterPro" id="IPR052155">
    <property type="entry name" value="Biofilm_reg_signaling"/>
</dbReference>